<proteinExistence type="predicted"/>
<evidence type="ECO:0008006" key="5">
    <source>
        <dbReference type="Google" id="ProtNLM"/>
    </source>
</evidence>
<feature type="domain" description="ChsH2 C-terminal OB-fold" evidence="1">
    <location>
        <begin position="67"/>
        <end position="134"/>
    </location>
</feature>
<dbReference type="SUPFAM" id="SSF50249">
    <property type="entry name" value="Nucleic acid-binding proteins"/>
    <property type="match status" value="1"/>
</dbReference>
<dbReference type="AlphaFoldDB" id="Q143P3"/>
<protein>
    <recommendedName>
        <fullName evidence="5">DNA-binding protein</fullName>
    </recommendedName>
</protein>
<organism evidence="3 4">
    <name type="scientific">Paraburkholderia xenovorans (strain LB400)</name>
    <dbReference type="NCBI Taxonomy" id="266265"/>
    <lineage>
        <taxon>Bacteria</taxon>
        <taxon>Pseudomonadati</taxon>
        <taxon>Pseudomonadota</taxon>
        <taxon>Betaproteobacteria</taxon>
        <taxon>Burkholderiales</taxon>
        <taxon>Burkholderiaceae</taxon>
        <taxon>Paraburkholderia</taxon>
    </lineage>
</organism>
<dbReference type="KEGG" id="bxb:DR64_1241"/>
<dbReference type="PANTHER" id="PTHR34075:SF5">
    <property type="entry name" value="BLR3430 PROTEIN"/>
    <property type="match status" value="1"/>
</dbReference>
<dbReference type="Pfam" id="PF12172">
    <property type="entry name" value="zf-ChsH2"/>
    <property type="match status" value="1"/>
</dbReference>
<dbReference type="Pfam" id="PF01796">
    <property type="entry name" value="OB_ChsH2_C"/>
    <property type="match status" value="1"/>
</dbReference>
<evidence type="ECO:0000259" key="2">
    <source>
        <dbReference type="Pfam" id="PF12172"/>
    </source>
</evidence>
<evidence type="ECO:0000313" key="3">
    <source>
        <dbReference type="EMBL" id="ABE29446.1"/>
    </source>
</evidence>
<reference evidence="3 4" key="1">
    <citation type="journal article" date="2006" name="Proc. Natl. Acad. Sci. U.S.A.">
        <title>Burkholderia xenovorans LB400 harbors a multi-replicon, 9.73-Mbp genome shaped for versatility.</title>
        <authorList>
            <person name="Chain P.S."/>
            <person name="Denef V.J."/>
            <person name="Konstantinidis K.T."/>
            <person name="Vergez L.M."/>
            <person name="Agullo L."/>
            <person name="Reyes V.L."/>
            <person name="Hauser L."/>
            <person name="Cordova M."/>
            <person name="Gomez L."/>
            <person name="Gonzalez M."/>
            <person name="Land M."/>
            <person name="Lao V."/>
            <person name="Larimer F."/>
            <person name="LiPuma J.J."/>
            <person name="Mahenthiralingam E."/>
            <person name="Malfatti S.A."/>
            <person name="Marx C.J."/>
            <person name="Parnell J.J."/>
            <person name="Ramette A."/>
            <person name="Richardson P."/>
            <person name="Seeger M."/>
            <person name="Smith D."/>
            <person name="Spilker T."/>
            <person name="Sul W.J."/>
            <person name="Tsoi T.V."/>
            <person name="Ulrich L.E."/>
            <person name="Zhulin I.B."/>
            <person name="Tiedje J.M."/>
        </authorList>
    </citation>
    <scope>NUCLEOTIDE SEQUENCE [LARGE SCALE GENOMIC DNA]</scope>
    <source>
        <strain evidence="3 4">LB400</strain>
    </source>
</reference>
<sequence>MKEASTSPYYLPAGLPVPVAEPDGLSAPYWQALRENRLFVQRCARCGTWQFGPEWICHGCHAFNPAWTEVASRGRIYSWERIWHPSHDVLTGYGPYLAVLVELPDAGHVRMVGNLLGDPLQTVTIGSEVEGVFEHHADADPPYTLMQWRLCGSGLP</sequence>
<evidence type="ECO:0000259" key="1">
    <source>
        <dbReference type="Pfam" id="PF01796"/>
    </source>
</evidence>
<dbReference type="RefSeq" id="WP_011487214.1">
    <property type="nucleotide sequence ID" value="NC_007951.1"/>
</dbReference>
<keyword evidence="4" id="KW-1185">Reference proteome</keyword>
<dbReference type="eggNOG" id="COG1545">
    <property type="taxonomic scope" value="Bacteria"/>
</dbReference>
<dbReference type="Proteomes" id="UP000001817">
    <property type="component" value="Chromosome 1"/>
</dbReference>
<dbReference type="InterPro" id="IPR052513">
    <property type="entry name" value="Thioester_dehydratase-like"/>
</dbReference>
<dbReference type="InterPro" id="IPR002878">
    <property type="entry name" value="ChsH2_C"/>
</dbReference>
<dbReference type="InterPro" id="IPR022002">
    <property type="entry name" value="ChsH2_Znr"/>
</dbReference>
<dbReference type="EMBL" id="CP000270">
    <property type="protein sequence ID" value="ABE29446.1"/>
    <property type="molecule type" value="Genomic_DNA"/>
</dbReference>
<dbReference type="PANTHER" id="PTHR34075">
    <property type="entry name" value="BLR3430 PROTEIN"/>
    <property type="match status" value="1"/>
</dbReference>
<dbReference type="InterPro" id="IPR012340">
    <property type="entry name" value="NA-bd_OB-fold"/>
</dbReference>
<accession>Q143P3</accession>
<gene>
    <name evidence="3" type="ORF">Bxe_A3541</name>
</gene>
<dbReference type="STRING" id="266265.Bxe_A3541"/>
<feature type="domain" description="ChsH2 rubredoxin-like zinc ribbon" evidence="2">
    <location>
        <begin position="30"/>
        <end position="64"/>
    </location>
</feature>
<dbReference type="KEGG" id="bxe:Bxe_A3541"/>
<dbReference type="OrthoDB" id="5514845at2"/>
<evidence type="ECO:0000313" key="4">
    <source>
        <dbReference type="Proteomes" id="UP000001817"/>
    </source>
</evidence>
<dbReference type="Gene3D" id="6.10.30.10">
    <property type="match status" value="1"/>
</dbReference>
<name>Q143P3_PARXL</name>